<dbReference type="SMART" id="SM00239">
    <property type="entry name" value="C2"/>
    <property type="match status" value="2"/>
</dbReference>
<dbReference type="Pfam" id="PF00130">
    <property type="entry name" value="C1_1"/>
    <property type="match status" value="1"/>
</dbReference>
<dbReference type="InterPro" id="IPR037302">
    <property type="entry name" value="Unc-13_C2B"/>
</dbReference>
<dbReference type="SUPFAM" id="SSF57889">
    <property type="entry name" value="Cysteine-rich domain"/>
    <property type="match status" value="1"/>
</dbReference>
<dbReference type="InterPro" id="IPR002219">
    <property type="entry name" value="PKC_DAG/PE"/>
</dbReference>
<dbReference type="CDD" id="cd04027">
    <property type="entry name" value="C2B_Munc13"/>
    <property type="match status" value="1"/>
</dbReference>
<feature type="domain" description="MHD1" evidence="10">
    <location>
        <begin position="554"/>
        <end position="755"/>
    </location>
</feature>
<proteinExistence type="predicted"/>
<dbReference type="Gene3D" id="1.20.58.1100">
    <property type="match status" value="1"/>
</dbReference>
<dbReference type="PROSITE" id="PS50004">
    <property type="entry name" value="C2"/>
    <property type="match status" value="2"/>
</dbReference>
<dbReference type="InterPro" id="IPR014770">
    <property type="entry name" value="Munc13_1"/>
</dbReference>
<dbReference type="AlphaFoldDB" id="A0A182TIS8"/>
<dbReference type="InterPro" id="IPR046349">
    <property type="entry name" value="C1-like_sf"/>
</dbReference>
<keyword evidence="4" id="KW-0862">Zinc</keyword>
<feature type="domain" description="Phorbol-ester/DAG-type" evidence="9">
    <location>
        <begin position="110"/>
        <end position="160"/>
    </location>
</feature>
<dbReference type="SMART" id="SM00109">
    <property type="entry name" value="C1"/>
    <property type="match status" value="1"/>
</dbReference>
<dbReference type="GO" id="GO:0099525">
    <property type="term" value="P:presynaptic dense core vesicle exocytosis"/>
    <property type="evidence" value="ECO:0007669"/>
    <property type="project" value="TreeGrafter"/>
</dbReference>
<dbReference type="Proteomes" id="UP000075902">
    <property type="component" value="Unassembled WGS sequence"/>
</dbReference>
<dbReference type="PROSITE" id="PS51259">
    <property type="entry name" value="MHD2"/>
    <property type="match status" value="1"/>
</dbReference>
<name>A0A182TIS8_9DIPT</name>
<dbReference type="InterPro" id="IPR000008">
    <property type="entry name" value="C2_dom"/>
</dbReference>
<dbReference type="GO" id="GO:0005543">
    <property type="term" value="F:phospholipid binding"/>
    <property type="evidence" value="ECO:0007669"/>
    <property type="project" value="InterPro"/>
</dbReference>
<dbReference type="Pfam" id="PF00168">
    <property type="entry name" value="C2"/>
    <property type="match status" value="2"/>
</dbReference>
<keyword evidence="3" id="KW-0863">Zinc-finger</keyword>
<dbReference type="FunFam" id="2.60.40.150:FF:000014">
    <property type="entry name" value="protein unc-13 homolog B"/>
    <property type="match status" value="1"/>
</dbReference>
<dbReference type="STRING" id="34690.A0A182TIS8"/>
<dbReference type="SUPFAM" id="SSF49562">
    <property type="entry name" value="C2 domain (Calcium/lipid-binding domain, CaLB)"/>
    <property type="match status" value="2"/>
</dbReference>
<feature type="domain" description="C2" evidence="8">
    <location>
        <begin position="220"/>
        <end position="344"/>
    </location>
</feature>
<dbReference type="GO" id="GO:0019992">
    <property type="term" value="F:diacylglycerol binding"/>
    <property type="evidence" value="ECO:0007669"/>
    <property type="project" value="InterPro"/>
</dbReference>
<keyword evidence="2" id="KW-0677">Repeat</keyword>
<feature type="domain" description="MHD2" evidence="11">
    <location>
        <begin position="734"/>
        <end position="900"/>
    </location>
</feature>
<dbReference type="FunFam" id="2.60.40.150:FF:000002">
    <property type="entry name" value="Protein unc-13 homolog B"/>
    <property type="match status" value="1"/>
</dbReference>
<dbReference type="InterPro" id="IPR010439">
    <property type="entry name" value="MUN_dom"/>
</dbReference>
<dbReference type="GO" id="GO:0030672">
    <property type="term" value="C:synaptic vesicle membrane"/>
    <property type="evidence" value="ECO:0007669"/>
    <property type="project" value="TreeGrafter"/>
</dbReference>
<dbReference type="InterPro" id="IPR014772">
    <property type="entry name" value="Munc13_dom-2"/>
</dbReference>
<evidence type="ECO:0000256" key="7">
    <source>
        <dbReference type="SAM" id="MobiDB-lite"/>
    </source>
</evidence>
<accession>A0A182TIS8</accession>
<dbReference type="GO" id="GO:0035249">
    <property type="term" value="P:synaptic transmission, glutamatergic"/>
    <property type="evidence" value="ECO:0007669"/>
    <property type="project" value="TreeGrafter"/>
</dbReference>
<evidence type="ECO:0000256" key="5">
    <source>
        <dbReference type="ARBA" id="ARBA00022837"/>
    </source>
</evidence>
<sequence>MRSLFLVPSNRQRSCSARQKRNGTVDSGRNNGLGDNTFYSNIDSMPDIRPRRKSIPLVSELVLKTMAATKRNAGLTSAVPRATLNDEELKMHVYKKALQALIYPISSTTPHNFVLWTATSPTYCYECEGLLWGIARQGVRCTECAVKCHEKCKDLLNADCLQMCFAGASEKSSKHGAEDKANSVIAAMKERMKQRERDRPEIFELIRKVFAVEEKSHAGHMKAVKQSVLDGTSKWSAKIAITVICAQGLIAKDKSGTSDPYVTVQVSKVKKRTRTMPQELNPVWNEKFNFECHNSSDRIKVRVWDEDNDLKSKLRQKLTRESDDFLGQTIIEVRTLSGEMDVWYNLEKRTDKSAVSGAIRLHISVEIKGEEKVAPYHVQYTCLHENVFHYLCEEALGAVNLPQTKGDDGWKIYFDETPEEIVDEFAMRYGIENIYQAMTHFHCLSTKYLCAGVPAVMSTLLANINAYYAHTTASSAVSASDRFAASNFGKEKFVKLLDQLHNSLRIDLSMYRNNFPASSQEKLMDLKSTVDLLTSITFFRMKVSAATMWSLFAVDMKYALEEHEQHRLCKSSAYMNLHFKVKWLYTNYVKEVPPYKGAVPEYPAWFEPFVMQWLNENDDVSLEYLHGAFKRDKKDGACILMNNIQQLRVQLEKMFESMGGDKLEEDAANILKELQQNLNTALDDLATQFAKSLEPRITGSVRELGDLLQQVKQQSSLFHAPPADDANLIAIEADEVLRPLMDLLDGSLSMYAQSCEKTVLKRLLKELWKIVIRTLEKTIVLPPMTDRTMVFKHLTDNAKNLAANAKIEDMSRLIKNHMSGKQDAKNVLSGVMDISKEMEKNLSPKQCAVLEVALGTIQQYFHAGGNGLKMPFLEKSPELQSLKYALSLYTQTTDTLIKSFVSGQGASEEGVSHDDASVGEVSIQIDVSSNPENGEQKISVKVIAANDLKWTVPSGMFRPFIEVNLIGPHLNDRKRKFATKSKSNNWSPKYNDTFHFIIGNEEQLEFFELHICVKDYCFAREDRLVGVAILKLKDVVDQVYYWVIYLICV</sequence>
<dbReference type="GO" id="GO:0061789">
    <property type="term" value="P:dense core granule priming"/>
    <property type="evidence" value="ECO:0007669"/>
    <property type="project" value="TreeGrafter"/>
</dbReference>
<evidence type="ECO:0000256" key="4">
    <source>
        <dbReference type="ARBA" id="ARBA00022833"/>
    </source>
</evidence>
<evidence type="ECO:0000259" key="8">
    <source>
        <dbReference type="PROSITE" id="PS50004"/>
    </source>
</evidence>
<dbReference type="EnsemblMetazoa" id="AMEC003062-RA">
    <property type="protein sequence ID" value="AMEC003062-PA"/>
    <property type="gene ID" value="AMEC003062"/>
</dbReference>
<evidence type="ECO:0000256" key="3">
    <source>
        <dbReference type="ARBA" id="ARBA00022771"/>
    </source>
</evidence>
<keyword evidence="6" id="KW-0175">Coiled coil</keyword>
<dbReference type="PROSITE" id="PS51258">
    <property type="entry name" value="MHD1"/>
    <property type="match status" value="1"/>
</dbReference>
<evidence type="ECO:0000313" key="12">
    <source>
        <dbReference type="EnsemblMetazoa" id="AMEC003062-PA"/>
    </source>
</evidence>
<keyword evidence="5" id="KW-0106">Calcium</keyword>
<organism evidence="12 13">
    <name type="scientific">Anopheles melas</name>
    <dbReference type="NCBI Taxonomy" id="34690"/>
    <lineage>
        <taxon>Eukaryota</taxon>
        <taxon>Metazoa</taxon>
        <taxon>Ecdysozoa</taxon>
        <taxon>Arthropoda</taxon>
        <taxon>Hexapoda</taxon>
        <taxon>Insecta</taxon>
        <taxon>Pterygota</taxon>
        <taxon>Neoptera</taxon>
        <taxon>Endopterygota</taxon>
        <taxon>Diptera</taxon>
        <taxon>Nematocera</taxon>
        <taxon>Culicoidea</taxon>
        <taxon>Culicidae</taxon>
        <taxon>Anophelinae</taxon>
        <taxon>Anopheles</taxon>
    </lineage>
</organism>
<dbReference type="VEuPathDB" id="VectorBase:AMEC003062"/>
<dbReference type="GO" id="GO:0008270">
    <property type="term" value="F:zinc ion binding"/>
    <property type="evidence" value="ECO:0007669"/>
    <property type="project" value="UniProtKB-KW"/>
</dbReference>
<evidence type="ECO:0000259" key="11">
    <source>
        <dbReference type="PROSITE" id="PS51259"/>
    </source>
</evidence>
<dbReference type="GO" id="GO:0017075">
    <property type="term" value="F:syntaxin-1 binding"/>
    <property type="evidence" value="ECO:0007669"/>
    <property type="project" value="TreeGrafter"/>
</dbReference>
<evidence type="ECO:0000256" key="1">
    <source>
        <dbReference type="ARBA" id="ARBA00022723"/>
    </source>
</evidence>
<dbReference type="GO" id="GO:0042734">
    <property type="term" value="C:presynaptic membrane"/>
    <property type="evidence" value="ECO:0007669"/>
    <property type="project" value="TreeGrafter"/>
</dbReference>
<dbReference type="GO" id="GO:0016082">
    <property type="term" value="P:synaptic vesicle priming"/>
    <property type="evidence" value="ECO:0007669"/>
    <property type="project" value="TreeGrafter"/>
</dbReference>
<dbReference type="Gene3D" id="3.30.60.20">
    <property type="match status" value="1"/>
</dbReference>
<evidence type="ECO:0000256" key="6">
    <source>
        <dbReference type="SAM" id="Coils"/>
    </source>
</evidence>
<dbReference type="Gene3D" id="2.60.40.150">
    <property type="entry name" value="C2 domain"/>
    <property type="match status" value="2"/>
</dbReference>
<dbReference type="Gene3D" id="1.10.357.50">
    <property type="match status" value="2"/>
</dbReference>
<dbReference type="InterPro" id="IPR035892">
    <property type="entry name" value="C2_domain_sf"/>
</dbReference>
<dbReference type="GO" id="GO:0031594">
    <property type="term" value="C:neuromuscular junction"/>
    <property type="evidence" value="ECO:0007669"/>
    <property type="project" value="TreeGrafter"/>
</dbReference>
<evidence type="ECO:0000313" key="13">
    <source>
        <dbReference type="Proteomes" id="UP000075902"/>
    </source>
</evidence>
<dbReference type="GO" id="GO:0016081">
    <property type="term" value="P:synaptic vesicle docking"/>
    <property type="evidence" value="ECO:0007669"/>
    <property type="project" value="TreeGrafter"/>
</dbReference>
<dbReference type="PRINTS" id="PR00360">
    <property type="entry name" value="C2DOMAIN"/>
</dbReference>
<feature type="domain" description="C2" evidence="8">
    <location>
        <begin position="919"/>
        <end position="1045"/>
    </location>
</feature>
<feature type="coiled-coil region" evidence="6">
    <location>
        <begin position="664"/>
        <end position="691"/>
    </location>
</feature>
<dbReference type="GO" id="GO:0005509">
    <property type="term" value="F:calcium ion binding"/>
    <property type="evidence" value="ECO:0007669"/>
    <property type="project" value="InterPro"/>
</dbReference>
<protein>
    <submittedName>
        <fullName evidence="12">Uncharacterized protein</fullName>
    </submittedName>
</protein>
<keyword evidence="13" id="KW-1185">Reference proteome</keyword>
<dbReference type="GO" id="GO:0005516">
    <property type="term" value="F:calmodulin binding"/>
    <property type="evidence" value="ECO:0007669"/>
    <property type="project" value="TreeGrafter"/>
</dbReference>
<dbReference type="PANTHER" id="PTHR10480">
    <property type="entry name" value="PROTEIN UNC-13 HOMOLOG"/>
    <property type="match status" value="1"/>
</dbReference>
<evidence type="ECO:0000259" key="9">
    <source>
        <dbReference type="PROSITE" id="PS50081"/>
    </source>
</evidence>
<feature type="compositionally biased region" description="Polar residues" evidence="7">
    <location>
        <begin position="9"/>
        <end position="32"/>
    </location>
</feature>
<evidence type="ECO:0000259" key="10">
    <source>
        <dbReference type="PROSITE" id="PS51258"/>
    </source>
</evidence>
<reference evidence="13" key="1">
    <citation type="submission" date="2014-01" db="EMBL/GenBank/DDBJ databases">
        <title>The Genome Sequence of Anopheles melas CM1001059_A (V2).</title>
        <authorList>
            <consortium name="The Broad Institute Genomics Platform"/>
            <person name="Neafsey D.E."/>
            <person name="Besansky N."/>
            <person name="Howell P."/>
            <person name="Walton C."/>
            <person name="Young S.K."/>
            <person name="Zeng Q."/>
            <person name="Gargeya S."/>
            <person name="Fitzgerald M."/>
            <person name="Haas B."/>
            <person name="Abouelleil A."/>
            <person name="Allen A.W."/>
            <person name="Alvarado L."/>
            <person name="Arachchi H.M."/>
            <person name="Berlin A.M."/>
            <person name="Chapman S.B."/>
            <person name="Gainer-Dewar J."/>
            <person name="Goldberg J."/>
            <person name="Griggs A."/>
            <person name="Gujja S."/>
            <person name="Hansen M."/>
            <person name="Howarth C."/>
            <person name="Imamovic A."/>
            <person name="Ireland A."/>
            <person name="Larimer J."/>
            <person name="McCowan C."/>
            <person name="Murphy C."/>
            <person name="Pearson M."/>
            <person name="Poon T.W."/>
            <person name="Priest M."/>
            <person name="Roberts A."/>
            <person name="Saif S."/>
            <person name="Shea T."/>
            <person name="Sisk P."/>
            <person name="Sykes S."/>
            <person name="Wortman J."/>
            <person name="Nusbaum C."/>
            <person name="Birren B."/>
        </authorList>
    </citation>
    <scope>NUCLEOTIDE SEQUENCE [LARGE SCALE GENOMIC DNA]</scope>
    <source>
        <strain evidence="13">CM1001059</strain>
    </source>
</reference>
<dbReference type="InterPro" id="IPR027080">
    <property type="entry name" value="Unc-13"/>
</dbReference>
<dbReference type="GO" id="GO:0043195">
    <property type="term" value="C:terminal bouton"/>
    <property type="evidence" value="ECO:0007669"/>
    <property type="project" value="TreeGrafter"/>
</dbReference>
<dbReference type="PANTHER" id="PTHR10480:SF12">
    <property type="entry name" value="UNC-13, ISOFORM E"/>
    <property type="match status" value="1"/>
</dbReference>
<dbReference type="PROSITE" id="PS50081">
    <property type="entry name" value="ZF_DAG_PE_2"/>
    <property type="match status" value="1"/>
</dbReference>
<evidence type="ECO:0000256" key="2">
    <source>
        <dbReference type="ARBA" id="ARBA00022737"/>
    </source>
</evidence>
<dbReference type="Pfam" id="PF06292">
    <property type="entry name" value="MUN"/>
    <property type="match status" value="1"/>
</dbReference>
<keyword evidence="1" id="KW-0479">Metal-binding</keyword>
<reference evidence="12" key="2">
    <citation type="submission" date="2020-05" db="UniProtKB">
        <authorList>
            <consortium name="EnsemblMetazoa"/>
        </authorList>
    </citation>
    <scope>IDENTIFICATION</scope>
    <source>
        <strain evidence="12">CM1001059</strain>
    </source>
</reference>
<dbReference type="FunFam" id="3.30.60.20:FF:000001">
    <property type="entry name" value="Protein unc-13 homolog B"/>
    <property type="match status" value="1"/>
</dbReference>
<dbReference type="GO" id="GO:0098831">
    <property type="term" value="C:presynaptic active zone cytoplasmic component"/>
    <property type="evidence" value="ECO:0007669"/>
    <property type="project" value="TreeGrafter"/>
</dbReference>
<dbReference type="PROSITE" id="PS00479">
    <property type="entry name" value="ZF_DAG_PE_1"/>
    <property type="match status" value="1"/>
</dbReference>
<feature type="region of interest" description="Disordered" evidence="7">
    <location>
        <begin position="8"/>
        <end position="32"/>
    </location>
</feature>